<feature type="region of interest" description="Disordered" evidence="1">
    <location>
        <begin position="196"/>
        <end position="344"/>
    </location>
</feature>
<accession>A0AA40CIU3</accession>
<reference evidence="2" key="1">
    <citation type="submission" date="2023-06" db="EMBL/GenBank/DDBJ databases">
        <title>Genome-scale phylogeny and comparative genomics of the fungal order Sordariales.</title>
        <authorList>
            <consortium name="Lawrence Berkeley National Laboratory"/>
            <person name="Hensen N."/>
            <person name="Bonometti L."/>
            <person name="Westerberg I."/>
            <person name="Brannstrom I.O."/>
            <person name="Guillou S."/>
            <person name="Cros-Aarteil S."/>
            <person name="Calhoun S."/>
            <person name="Haridas S."/>
            <person name="Kuo A."/>
            <person name="Mondo S."/>
            <person name="Pangilinan J."/>
            <person name="Riley R."/>
            <person name="Labutti K."/>
            <person name="Andreopoulos B."/>
            <person name="Lipzen A."/>
            <person name="Chen C."/>
            <person name="Yanf M."/>
            <person name="Daum C."/>
            <person name="Ng V."/>
            <person name="Clum A."/>
            <person name="Steindorff A."/>
            <person name="Ohm R."/>
            <person name="Martin F."/>
            <person name="Silar P."/>
            <person name="Natvig D."/>
            <person name="Lalanne C."/>
            <person name="Gautier V."/>
            <person name="Ament-Velasquez S.L."/>
            <person name="Kruys A."/>
            <person name="Hutchinson M.I."/>
            <person name="Powell A.J."/>
            <person name="Barry K."/>
            <person name="Miller A.N."/>
            <person name="Grigoriev I.V."/>
            <person name="Debuchy R."/>
            <person name="Gladieux P."/>
            <person name="Thoren M.H."/>
            <person name="Johannesson H."/>
        </authorList>
    </citation>
    <scope>NUCLEOTIDE SEQUENCE</scope>
    <source>
        <strain evidence="2">SMH2532-1</strain>
    </source>
</reference>
<feature type="compositionally biased region" description="Polar residues" evidence="1">
    <location>
        <begin position="277"/>
        <end position="290"/>
    </location>
</feature>
<comment type="caution">
    <text evidence="2">The sequence shown here is derived from an EMBL/GenBank/DDBJ whole genome shotgun (WGS) entry which is preliminary data.</text>
</comment>
<keyword evidence="3" id="KW-1185">Reference proteome</keyword>
<gene>
    <name evidence="2" type="ORF">B0T16DRAFT_230239</name>
</gene>
<evidence type="ECO:0000256" key="1">
    <source>
        <dbReference type="SAM" id="MobiDB-lite"/>
    </source>
</evidence>
<feature type="compositionally biased region" description="Low complexity" evidence="1">
    <location>
        <begin position="257"/>
        <end position="274"/>
    </location>
</feature>
<dbReference type="EMBL" id="JAULSV010000007">
    <property type="protein sequence ID" value="KAK0638734.1"/>
    <property type="molecule type" value="Genomic_DNA"/>
</dbReference>
<feature type="compositionally biased region" description="Polar residues" evidence="1">
    <location>
        <begin position="229"/>
        <end position="251"/>
    </location>
</feature>
<dbReference type="Proteomes" id="UP001174936">
    <property type="component" value="Unassembled WGS sequence"/>
</dbReference>
<organism evidence="2 3">
    <name type="scientific">Cercophora newfieldiana</name>
    <dbReference type="NCBI Taxonomy" id="92897"/>
    <lineage>
        <taxon>Eukaryota</taxon>
        <taxon>Fungi</taxon>
        <taxon>Dikarya</taxon>
        <taxon>Ascomycota</taxon>
        <taxon>Pezizomycotina</taxon>
        <taxon>Sordariomycetes</taxon>
        <taxon>Sordariomycetidae</taxon>
        <taxon>Sordariales</taxon>
        <taxon>Lasiosphaeriaceae</taxon>
        <taxon>Cercophora</taxon>
    </lineage>
</organism>
<feature type="region of interest" description="Disordered" evidence="1">
    <location>
        <begin position="94"/>
        <end position="128"/>
    </location>
</feature>
<feature type="region of interest" description="Disordered" evidence="1">
    <location>
        <begin position="13"/>
        <end position="58"/>
    </location>
</feature>
<sequence>MDGSMPWISRCEASGHNISRPATSPADIESQPHTSEFTMSTRRTSPELTNHNNLSGRLGMGLRETSAQTERLKRYDANASANMALAMAERAVMSPGAGSSSPYSSMSPVLHSNPRSSTSNASSPRSVSGASLPVYYHSPGSGTPVAAGEIPEGTGPAFRLGDDIIGGCAPSPTAASSPVATRPCAFYHAVPPLLPHSSSSSSAHRGQQSSPFKYSEGTSSPNHLRRYHQASSSSPASCGTFSSFNRTSLTSPRDRSSTMSAASYSRSPPAAAMPTGDNISGPQGNNNDDTTGLPVDKGKGKDVETTLPASSRGVPAALPATLSSSQGVRKYSKAPASSSGSSTDLAERYLPGKLTPGLLFWGYCLHFLGHVPAF</sequence>
<evidence type="ECO:0000313" key="2">
    <source>
        <dbReference type="EMBL" id="KAK0638734.1"/>
    </source>
</evidence>
<name>A0AA40CIU3_9PEZI</name>
<proteinExistence type="predicted"/>
<feature type="compositionally biased region" description="Polar residues" evidence="1">
    <location>
        <begin position="203"/>
        <end position="222"/>
    </location>
</feature>
<dbReference type="AlphaFoldDB" id="A0AA40CIU3"/>
<feature type="compositionally biased region" description="Polar residues" evidence="1">
    <location>
        <begin position="31"/>
        <end position="55"/>
    </location>
</feature>
<evidence type="ECO:0000313" key="3">
    <source>
        <dbReference type="Proteomes" id="UP001174936"/>
    </source>
</evidence>
<protein>
    <submittedName>
        <fullName evidence="2">Uncharacterized protein</fullName>
    </submittedName>
</protein>